<evidence type="ECO:0000256" key="3">
    <source>
        <dbReference type="ARBA" id="ARBA00012483"/>
    </source>
</evidence>
<dbReference type="GO" id="GO:0006511">
    <property type="term" value="P:ubiquitin-dependent protein catabolic process"/>
    <property type="evidence" value="ECO:0007669"/>
    <property type="project" value="TreeGrafter"/>
</dbReference>
<proteinExistence type="predicted"/>
<dbReference type="InterPro" id="IPR013083">
    <property type="entry name" value="Znf_RING/FYVE/PHD"/>
</dbReference>
<keyword evidence="6" id="KW-0479">Metal-binding</keyword>
<keyword evidence="4" id="KW-0808">Transferase</keyword>
<dbReference type="GO" id="GO:0061630">
    <property type="term" value="F:ubiquitin protein ligase activity"/>
    <property type="evidence" value="ECO:0007669"/>
    <property type="project" value="UniProtKB-EC"/>
</dbReference>
<evidence type="ECO:0000256" key="10">
    <source>
        <dbReference type="ARBA" id="ARBA00022989"/>
    </source>
</evidence>
<dbReference type="CDD" id="cd16473">
    <property type="entry name" value="RING-H2_RNF103"/>
    <property type="match status" value="1"/>
</dbReference>
<evidence type="ECO:0000256" key="2">
    <source>
        <dbReference type="ARBA" id="ARBA00004141"/>
    </source>
</evidence>
<dbReference type="InterPro" id="IPR001841">
    <property type="entry name" value="Znf_RING"/>
</dbReference>
<dbReference type="Pfam" id="PF13639">
    <property type="entry name" value="zf-RING_2"/>
    <property type="match status" value="1"/>
</dbReference>
<name>A0AAD5TL19_9FUNG</name>
<evidence type="ECO:0000256" key="8">
    <source>
        <dbReference type="ARBA" id="ARBA00022786"/>
    </source>
</evidence>
<dbReference type="EMBL" id="JADGJQ010000031">
    <property type="protein sequence ID" value="KAJ3177762.1"/>
    <property type="molecule type" value="Genomic_DNA"/>
</dbReference>
<dbReference type="Gene3D" id="3.30.40.10">
    <property type="entry name" value="Zinc/RING finger domain, C3HC4 (zinc finger)"/>
    <property type="match status" value="1"/>
</dbReference>
<evidence type="ECO:0000256" key="5">
    <source>
        <dbReference type="ARBA" id="ARBA00022692"/>
    </source>
</evidence>
<feature type="region of interest" description="Disordered" evidence="13">
    <location>
        <begin position="238"/>
        <end position="258"/>
    </location>
</feature>
<feature type="region of interest" description="Disordered" evidence="13">
    <location>
        <begin position="90"/>
        <end position="125"/>
    </location>
</feature>
<dbReference type="PANTHER" id="PTHR45977">
    <property type="entry name" value="TARGET OF ERK KINASE MPK-1"/>
    <property type="match status" value="1"/>
</dbReference>
<dbReference type="GO" id="GO:0016020">
    <property type="term" value="C:membrane"/>
    <property type="evidence" value="ECO:0007669"/>
    <property type="project" value="UniProtKB-SubCell"/>
</dbReference>
<accession>A0AAD5TL19</accession>
<evidence type="ECO:0000256" key="4">
    <source>
        <dbReference type="ARBA" id="ARBA00022679"/>
    </source>
</evidence>
<protein>
    <recommendedName>
        <fullName evidence="3">RING-type E3 ubiquitin transferase</fullName>
        <ecNumber evidence="3">2.3.2.27</ecNumber>
    </recommendedName>
</protein>
<gene>
    <name evidence="16" type="ORF">HDU87_004284</name>
</gene>
<keyword evidence="10 14" id="KW-1133">Transmembrane helix</keyword>
<feature type="transmembrane region" description="Helical" evidence="14">
    <location>
        <begin position="20"/>
        <end position="45"/>
    </location>
</feature>
<comment type="subcellular location">
    <subcellularLocation>
        <location evidence="2">Membrane</location>
        <topology evidence="2">Multi-pass membrane protein</topology>
    </subcellularLocation>
</comment>
<feature type="compositionally biased region" description="Basic residues" evidence="13">
    <location>
        <begin position="92"/>
        <end position="102"/>
    </location>
</feature>
<dbReference type="GO" id="GO:0016567">
    <property type="term" value="P:protein ubiquitination"/>
    <property type="evidence" value="ECO:0007669"/>
    <property type="project" value="TreeGrafter"/>
</dbReference>
<feature type="domain" description="RING-type" evidence="15">
    <location>
        <begin position="163"/>
        <end position="205"/>
    </location>
</feature>
<keyword evidence="11 14" id="KW-0472">Membrane</keyword>
<evidence type="ECO:0000256" key="7">
    <source>
        <dbReference type="ARBA" id="ARBA00022771"/>
    </source>
</evidence>
<evidence type="ECO:0000256" key="13">
    <source>
        <dbReference type="SAM" id="MobiDB-lite"/>
    </source>
</evidence>
<dbReference type="EC" id="2.3.2.27" evidence="3"/>
<evidence type="ECO:0000256" key="1">
    <source>
        <dbReference type="ARBA" id="ARBA00000900"/>
    </source>
</evidence>
<evidence type="ECO:0000256" key="14">
    <source>
        <dbReference type="SAM" id="Phobius"/>
    </source>
</evidence>
<reference evidence="16" key="1">
    <citation type="submission" date="2020-05" db="EMBL/GenBank/DDBJ databases">
        <title>Phylogenomic resolution of chytrid fungi.</title>
        <authorList>
            <person name="Stajich J.E."/>
            <person name="Amses K."/>
            <person name="Simmons R."/>
            <person name="Seto K."/>
            <person name="Myers J."/>
            <person name="Bonds A."/>
            <person name="Quandt C.A."/>
            <person name="Barry K."/>
            <person name="Liu P."/>
            <person name="Grigoriev I."/>
            <person name="Longcore J.E."/>
            <person name="James T.Y."/>
        </authorList>
    </citation>
    <scope>NUCLEOTIDE SEQUENCE</scope>
    <source>
        <strain evidence="16">JEL0379</strain>
    </source>
</reference>
<dbReference type="GO" id="GO:0008270">
    <property type="term" value="F:zinc ion binding"/>
    <property type="evidence" value="ECO:0007669"/>
    <property type="project" value="UniProtKB-KW"/>
</dbReference>
<evidence type="ECO:0000313" key="17">
    <source>
        <dbReference type="Proteomes" id="UP001212152"/>
    </source>
</evidence>
<dbReference type="PANTHER" id="PTHR45977:SF4">
    <property type="entry name" value="RING-TYPE DOMAIN-CONTAINING PROTEIN"/>
    <property type="match status" value="1"/>
</dbReference>
<comment type="catalytic activity">
    <reaction evidence="1">
        <text>S-ubiquitinyl-[E2 ubiquitin-conjugating enzyme]-L-cysteine + [acceptor protein]-L-lysine = [E2 ubiquitin-conjugating enzyme]-L-cysteine + N(6)-ubiquitinyl-[acceptor protein]-L-lysine.</text>
        <dbReference type="EC" id="2.3.2.27"/>
    </reaction>
</comment>
<keyword evidence="5 14" id="KW-0812">Transmembrane</keyword>
<dbReference type="SMART" id="SM00184">
    <property type="entry name" value="RING"/>
    <property type="match status" value="1"/>
</dbReference>
<keyword evidence="8" id="KW-0833">Ubl conjugation pathway</keyword>
<feature type="compositionally biased region" description="Basic and acidic residues" evidence="13">
    <location>
        <begin position="103"/>
        <end position="117"/>
    </location>
</feature>
<dbReference type="Proteomes" id="UP001212152">
    <property type="component" value="Unassembled WGS sequence"/>
</dbReference>
<keyword evidence="17" id="KW-1185">Reference proteome</keyword>
<evidence type="ECO:0000259" key="15">
    <source>
        <dbReference type="PROSITE" id="PS50089"/>
    </source>
</evidence>
<evidence type="ECO:0000256" key="12">
    <source>
        <dbReference type="PROSITE-ProRule" id="PRU00175"/>
    </source>
</evidence>
<comment type="caution">
    <text evidence="16">The sequence shown here is derived from an EMBL/GenBank/DDBJ whole genome shotgun (WGS) entry which is preliminary data.</text>
</comment>
<evidence type="ECO:0000256" key="6">
    <source>
        <dbReference type="ARBA" id="ARBA00022723"/>
    </source>
</evidence>
<evidence type="ECO:0000256" key="11">
    <source>
        <dbReference type="ARBA" id="ARBA00023136"/>
    </source>
</evidence>
<dbReference type="AlphaFoldDB" id="A0AAD5TL19"/>
<keyword evidence="7 12" id="KW-0863">Zinc-finger</keyword>
<sequence length="273" mass="30167">MSTTSPVQPFNSQVEAGLLWQFGLAIVGGLILIGIPFSCLLSYWVRRRLERHGLSDPEMGSAAAQHFGRGPPRRVIKVTDLESLPVTLYRSRDKRRQNHKPGIKTEAEREDPDRTPTNEEPPDLTLMRNNIGSFTNLNGDVTTLDCCDSCDDVETSSTQSDSCPICIESFVEEEPIRELSCGHYYHCQCIELWLTTRNGICPLCRSEQWAEHANEEIDLSDVAAARLTMAAGVTPLAEQDLGYDDRPAGGNRETTSAENDAIAHHAVTITPAV</sequence>
<evidence type="ECO:0000256" key="9">
    <source>
        <dbReference type="ARBA" id="ARBA00022833"/>
    </source>
</evidence>
<keyword evidence="9" id="KW-0862">Zinc</keyword>
<organism evidence="16 17">
    <name type="scientific">Geranomyces variabilis</name>
    <dbReference type="NCBI Taxonomy" id="109894"/>
    <lineage>
        <taxon>Eukaryota</taxon>
        <taxon>Fungi</taxon>
        <taxon>Fungi incertae sedis</taxon>
        <taxon>Chytridiomycota</taxon>
        <taxon>Chytridiomycota incertae sedis</taxon>
        <taxon>Chytridiomycetes</taxon>
        <taxon>Spizellomycetales</taxon>
        <taxon>Powellomycetaceae</taxon>
        <taxon>Geranomyces</taxon>
    </lineage>
</organism>
<evidence type="ECO:0000313" key="16">
    <source>
        <dbReference type="EMBL" id="KAJ3177762.1"/>
    </source>
</evidence>
<dbReference type="SUPFAM" id="SSF57850">
    <property type="entry name" value="RING/U-box"/>
    <property type="match status" value="1"/>
</dbReference>
<dbReference type="PROSITE" id="PS50089">
    <property type="entry name" value="ZF_RING_2"/>
    <property type="match status" value="1"/>
</dbReference>